<dbReference type="EMBL" id="UINC01001038">
    <property type="protein sequence ID" value="SUZ68355.1"/>
    <property type="molecule type" value="Genomic_DNA"/>
</dbReference>
<evidence type="ECO:0008006" key="2">
    <source>
        <dbReference type="Google" id="ProtNLM"/>
    </source>
</evidence>
<sequence>MKLLFSVFVAGSLALSPVGLASARAAAQGAQERFEVHPSTQDPSVLVTLETLEKWETELSNWGKWGPDDQRGTLNLITPEKTRAATRLVEDGVTVTLAHFVTEEDAIDSGTFGPTEHWMTSVDPVTGEPRFALDAMSFSLHDGQLAHMDALCHYAMEQNGQQVIFNGYPQNMTADGCVGDLGINDMGPGYVTRGILVDIPLMRGLDYLEPSTPIYVSDLEDWEDFAGITVSPGDVLLVRGGRWARREALGPWRYGQGGAGLHASVLPWLKERGVSLLVSDAVNDVQPSGVRGINRPVHTLTQVIIGLPLVDNGYLEDVSREAASRQRWEFMVSWQITEVPNGTASPFNAIATF</sequence>
<dbReference type="AlphaFoldDB" id="A0A381PMX6"/>
<reference evidence="1" key="1">
    <citation type="submission" date="2018-05" db="EMBL/GenBank/DDBJ databases">
        <authorList>
            <person name="Lanie J.A."/>
            <person name="Ng W.-L."/>
            <person name="Kazmierczak K.M."/>
            <person name="Andrzejewski T.M."/>
            <person name="Davidsen T.M."/>
            <person name="Wayne K.J."/>
            <person name="Tettelin H."/>
            <person name="Glass J.I."/>
            <person name="Rusch D."/>
            <person name="Podicherti R."/>
            <person name="Tsui H.-C.T."/>
            <person name="Winkler M.E."/>
        </authorList>
    </citation>
    <scope>NUCLEOTIDE SEQUENCE</scope>
</reference>
<dbReference type="InterPro" id="IPR037175">
    <property type="entry name" value="KFase_sf"/>
</dbReference>
<protein>
    <recommendedName>
        <fullName evidence="2">Cyclase</fullName>
    </recommendedName>
</protein>
<dbReference type="PANTHER" id="PTHR34861">
    <property type="match status" value="1"/>
</dbReference>
<accession>A0A381PMX6</accession>
<organism evidence="1">
    <name type="scientific">marine metagenome</name>
    <dbReference type="NCBI Taxonomy" id="408172"/>
    <lineage>
        <taxon>unclassified sequences</taxon>
        <taxon>metagenomes</taxon>
        <taxon>ecological metagenomes</taxon>
    </lineage>
</organism>
<dbReference type="GO" id="GO:0004061">
    <property type="term" value="F:arylformamidase activity"/>
    <property type="evidence" value="ECO:0007669"/>
    <property type="project" value="InterPro"/>
</dbReference>
<dbReference type="GO" id="GO:0019441">
    <property type="term" value="P:L-tryptophan catabolic process to kynurenine"/>
    <property type="evidence" value="ECO:0007669"/>
    <property type="project" value="InterPro"/>
</dbReference>
<dbReference type="Pfam" id="PF04199">
    <property type="entry name" value="Cyclase"/>
    <property type="match status" value="1"/>
</dbReference>
<proteinExistence type="predicted"/>
<name>A0A381PMX6_9ZZZZ</name>
<gene>
    <name evidence="1" type="ORF">METZ01_LOCUS21209</name>
</gene>
<dbReference type="SUPFAM" id="SSF102198">
    <property type="entry name" value="Putative cyclase"/>
    <property type="match status" value="1"/>
</dbReference>
<dbReference type="Gene3D" id="3.50.30.50">
    <property type="entry name" value="Putative cyclase"/>
    <property type="match status" value="1"/>
</dbReference>
<evidence type="ECO:0000313" key="1">
    <source>
        <dbReference type="EMBL" id="SUZ68355.1"/>
    </source>
</evidence>
<dbReference type="InterPro" id="IPR007325">
    <property type="entry name" value="KFase/CYL"/>
</dbReference>